<feature type="domain" description="C2H2-type" evidence="2">
    <location>
        <begin position="164"/>
        <end position="186"/>
    </location>
</feature>
<evidence type="ECO:0000259" key="2">
    <source>
        <dbReference type="PROSITE" id="PS00028"/>
    </source>
</evidence>
<evidence type="ECO:0000256" key="1">
    <source>
        <dbReference type="SAM" id="MobiDB-lite"/>
    </source>
</evidence>
<feature type="region of interest" description="Disordered" evidence="1">
    <location>
        <begin position="99"/>
        <end position="131"/>
    </location>
</feature>
<dbReference type="InterPro" id="IPR013087">
    <property type="entry name" value="Znf_C2H2_type"/>
</dbReference>
<accession>A0ABN7RYF0</accession>
<keyword evidence="4" id="KW-1185">Reference proteome</keyword>
<name>A0ABN7RYF0_OIKDI</name>
<feature type="compositionally biased region" description="Basic residues" evidence="1">
    <location>
        <begin position="122"/>
        <end position="131"/>
    </location>
</feature>
<proteinExistence type="predicted"/>
<dbReference type="SMART" id="SM00355">
    <property type="entry name" value="ZnF_C2H2"/>
    <property type="match status" value="2"/>
</dbReference>
<gene>
    <name evidence="3" type="ORF">OKIOD_LOCUS2833</name>
</gene>
<protein>
    <submittedName>
        <fullName evidence="3">Oidioi.mRNA.OKI2018_I69.PAR.g11275.t1.cds</fullName>
    </submittedName>
</protein>
<organism evidence="3 4">
    <name type="scientific">Oikopleura dioica</name>
    <name type="common">Tunicate</name>
    <dbReference type="NCBI Taxonomy" id="34765"/>
    <lineage>
        <taxon>Eukaryota</taxon>
        <taxon>Metazoa</taxon>
        <taxon>Chordata</taxon>
        <taxon>Tunicata</taxon>
        <taxon>Appendicularia</taxon>
        <taxon>Copelata</taxon>
        <taxon>Oikopleuridae</taxon>
        <taxon>Oikopleura</taxon>
    </lineage>
</organism>
<dbReference type="EMBL" id="OU015568">
    <property type="protein sequence ID" value="CAG5086597.1"/>
    <property type="molecule type" value="Genomic_DNA"/>
</dbReference>
<dbReference type="Proteomes" id="UP001158576">
    <property type="component" value="Chromosome PAR"/>
</dbReference>
<dbReference type="PROSITE" id="PS00028">
    <property type="entry name" value="ZINC_FINGER_C2H2_1"/>
    <property type="match status" value="1"/>
</dbReference>
<reference evidence="3 4" key="1">
    <citation type="submission" date="2021-04" db="EMBL/GenBank/DDBJ databases">
        <authorList>
            <person name="Bliznina A."/>
        </authorList>
    </citation>
    <scope>NUCLEOTIDE SEQUENCE [LARGE SCALE GENOMIC DNA]</scope>
</reference>
<evidence type="ECO:0000313" key="4">
    <source>
        <dbReference type="Proteomes" id="UP001158576"/>
    </source>
</evidence>
<sequence length="254" mass="27891">MFENIATNGLLADLETIANLLTRETSPGNNYYPPHPSSPGYHSAHSSPAAYSSPAFSPYPPAEMTPVPRFKILVCSTPITITKSPCFSSPEFVSNSIGSSPASIPSPPFPTQSFQVSDKRKSNAGKAKKKKKAPVKKSKYCPCAECITARFELRIRPKHSRHPCIIPGCESSYAQPGGLKAHLLNHERNDYGFMKCYICNSTAFSFRDRLIEHILDHEEMSTGFVNPALPLPVLDASFLDSSSPFDYALVSYNL</sequence>
<evidence type="ECO:0000313" key="3">
    <source>
        <dbReference type="EMBL" id="CAG5086597.1"/>
    </source>
</evidence>